<dbReference type="InterPro" id="IPR003305">
    <property type="entry name" value="CenC_carb-bd"/>
</dbReference>
<dbReference type="SUPFAM" id="SSF49899">
    <property type="entry name" value="Concanavalin A-like lectins/glucanases"/>
    <property type="match status" value="1"/>
</dbReference>
<accession>A0ABP4HS09</accession>
<dbReference type="Proteomes" id="UP001500282">
    <property type="component" value="Unassembled WGS sequence"/>
</dbReference>
<dbReference type="Gene3D" id="2.60.120.260">
    <property type="entry name" value="Galactose-binding domain-like"/>
    <property type="match status" value="1"/>
</dbReference>
<evidence type="ECO:0000313" key="4">
    <source>
        <dbReference type="Proteomes" id="UP001500282"/>
    </source>
</evidence>
<sequence>MMRLIVEAAFGYTVTDPAPVWTDITSFVDIGTGVSINRGSSDELSQVQAGTCSLILDNSDGRFTSGRAASPYYPNVRKNTPIRVRVVTATNLVTNPSFESGLSGWGNSLSPTIAQDNAHVWNGTQAMRITWGGSGASGQNAFTDVPGLEVGRRYTASAYVWVGPGSPPVFAVISGAGEGTASTTTGTFERIRVTFTATATQHRLTIQSVGVPTGGTQCWVDAVQLEEGPVATTFDPAPPQTHDRFWGMVNDWPLKWTGLYATASITCTDIFKWLARQAPLSPMLAEEILLDRPTLYYPLSEPSDSTAAGDLSGTPSVGTLSTTQMGSGGTITFGSDSAPAGNTGASFEPASSSAGKYLTADLGPVVTDLNATWRMQTECWFSTSTTGRVLWAITSIDASWRLVISLDSTGKMRFESNGNFGPLIAAAVDPTPNLADGAVHHFYYNENDGNFRVDGVIYSISNIGRMGNMRMLYVGGWTGGSLWAGTISNLAFWVNGASTADLVSHYTTASTQNIGESAAVRMTRITSYLPLTVTSVGSVFDGMASQAALGRTPLEHLQEIADTESGRLLASRSVNGLIFQSRDVRYNPVASVSLDFADLETDEVEMADDDQKMVNTVIAARPGGATQRVIDQAARDAYGPYEEQLNLLKSSDLKVADAANWLVSRYADPPLELRQVPVEASTMPLATYRALLAADVSTTFDVTNLPAGQAPATTLTVTVEGYTETIQENQHRLDFHTSRALTDTVWALDSAAYSQLGITTRLAY</sequence>
<dbReference type="InterPro" id="IPR008979">
    <property type="entry name" value="Galactose-bd-like_sf"/>
</dbReference>
<dbReference type="SUPFAM" id="SSF49785">
    <property type="entry name" value="Galactose-binding domain-like"/>
    <property type="match status" value="1"/>
</dbReference>
<dbReference type="InterPro" id="IPR013320">
    <property type="entry name" value="ConA-like_dom_sf"/>
</dbReference>
<keyword evidence="1" id="KW-0378">Hydrolase</keyword>
<reference evidence="4" key="1">
    <citation type="journal article" date="2019" name="Int. J. Syst. Evol. Microbiol.">
        <title>The Global Catalogue of Microorganisms (GCM) 10K type strain sequencing project: providing services to taxonomists for standard genome sequencing and annotation.</title>
        <authorList>
            <consortium name="The Broad Institute Genomics Platform"/>
            <consortium name="The Broad Institute Genome Sequencing Center for Infectious Disease"/>
            <person name="Wu L."/>
            <person name="Ma J."/>
        </authorList>
    </citation>
    <scope>NUCLEOTIDE SEQUENCE [LARGE SCALE GENOMIC DNA]</scope>
    <source>
        <strain evidence="4">JCM 11448</strain>
    </source>
</reference>
<keyword evidence="4" id="KW-1185">Reference proteome</keyword>
<name>A0ABP4HS09_9ACTN</name>
<proteinExistence type="predicted"/>
<evidence type="ECO:0000256" key="1">
    <source>
        <dbReference type="ARBA" id="ARBA00022801"/>
    </source>
</evidence>
<dbReference type="Pfam" id="PF02018">
    <property type="entry name" value="CBM_4_9"/>
    <property type="match status" value="1"/>
</dbReference>
<evidence type="ECO:0000313" key="3">
    <source>
        <dbReference type="EMBL" id="GAA1283682.1"/>
    </source>
</evidence>
<dbReference type="EMBL" id="BAAAIH010000031">
    <property type="protein sequence ID" value="GAA1283682.1"/>
    <property type="molecule type" value="Genomic_DNA"/>
</dbReference>
<gene>
    <name evidence="3" type="ORF">GCM10009579_51430</name>
</gene>
<protein>
    <recommendedName>
        <fullName evidence="2">CBM-cenC domain-containing protein</fullName>
    </recommendedName>
</protein>
<comment type="caution">
    <text evidence="3">The sequence shown here is derived from an EMBL/GenBank/DDBJ whole genome shotgun (WGS) entry which is preliminary data.</text>
</comment>
<evidence type="ECO:0000259" key="2">
    <source>
        <dbReference type="Pfam" id="PF02018"/>
    </source>
</evidence>
<feature type="domain" description="CBM-cenC" evidence="2">
    <location>
        <begin position="91"/>
        <end position="198"/>
    </location>
</feature>
<organism evidence="3 4">
    <name type="scientific">Streptomyces javensis</name>
    <dbReference type="NCBI Taxonomy" id="114698"/>
    <lineage>
        <taxon>Bacteria</taxon>
        <taxon>Bacillati</taxon>
        <taxon>Actinomycetota</taxon>
        <taxon>Actinomycetes</taxon>
        <taxon>Kitasatosporales</taxon>
        <taxon>Streptomycetaceae</taxon>
        <taxon>Streptomyces</taxon>
        <taxon>Streptomyces violaceusniger group</taxon>
    </lineage>
</organism>